<evidence type="ECO:0000313" key="5">
    <source>
        <dbReference type="EMBL" id="EFA75306.1"/>
    </source>
</evidence>
<keyword evidence="2" id="KW-1133">Transmembrane helix</keyword>
<evidence type="ECO:0000256" key="1">
    <source>
        <dbReference type="SAM" id="MobiDB-lite"/>
    </source>
</evidence>
<dbReference type="GeneID" id="31366850"/>
<feature type="compositionally biased region" description="Low complexity" evidence="1">
    <location>
        <begin position="2263"/>
        <end position="2279"/>
    </location>
</feature>
<evidence type="ECO:0000313" key="6">
    <source>
        <dbReference type="Proteomes" id="UP000001396"/>
    </source>
</evidence>
<dbReference type="CDD" id="cd12087">
    <property type="entry name" value="TM_EGFR-like"/>
    <property type="match status" value="1"/>
</dbReference>
<feature type="transmembrane region" description="Helical" evidence="2">
    <location>
        <begin position="3882"/>
        <end position="3905"/>
    </location>
</feature>
<dbReference type="RefSeq" id="XP_020427440.1">
    <property type="nucleotide sequence ID" value="XM_020582137.1"/>
</dbReference>
<dbReference type="PROSITE" id="PS01186">
    <property type="entry name" value="EGF_2"/>
    <property type="match status" value="3"/>
</dbReference>
<dbReference type="Pfam" id="PF25820">
    <property type="entry name" value="DUF7949"/>
    <property type="match status" value="2"/>
</dbReference>
<dbReference type="STRING" id="670386.D3BT89"/>
<dbReference type="SMART" id="SM00181">
    <property type="entry name" value="EGF"/>
    <property type="match status" value="3"/>
</dbReference>
<protein>
    <recommendedName>
        <fullName evidence="3 4">EGF-like domain-containing protein</fullName>
    </recommendedName>
</protein>
<feature type="compositionally biased region" description="Low complexity" evidence="1">
    <location>
        <begin position="953"/>
        <end position="984"/>
    </location>
</feature>
<dbReference type="InterPro" id="IPR054484">
    <property type="entry name" value="ComC_SSD"/>
</dbReference>
<dbReference type="InParanoid" id="D3BT89"/>
<keyword evidence="2" id="KW-0812">Transmembrane</keyword>
<dbReference type="PANTHER" id="PTHR31378:SF17">
    <property type="match status" value="1"/>
</dbReference>
<evidence type="ECO:0000259" key="4">
    <source>
        <dbReference type="PROSITE" id="PS01186"/>
    </source>
</evidence>
<dbReference type="InterPro" id="IPR000742">
    <property type="entry name" value="EGF"/>
</dbReference>
<name>D3BT89_HETP5</name>
<dbReference type="Pfam" id="PF23034">
    <property type="entry name" value="DUF7035"/>
    <property type="match status" value="3"/>
</dbReference>
<reference evidence="5 6" key="1">
    <citation type="journal article" date="2011" name="Genome Res.">
        <title>Phylogeny-wide analysis of social amoeba genomes highlights ancient origins for complex intercellular communication.</title>
        <authorList>
            <person name="Heidel A.J."/>
            <person name="Lawal H.M."/>
            <person name="Felder M."/>
            <person name="Schilde C."/>
            <person name="Helps N.R."/>
            <person name="Tunggal B."/>
            <person name="Rivero F."/>
            <person name="John U."/>
            <person name="Schleicher M."/>
            <person name="Eichinger L."/>
            <person name="Platzer M."/>
            <person name="Noegel A.A."/>
            <person name="Schaap P."/>
            <person name="Gloeckner G."/>
        </authorList>
    </citation>
    <scope>NUCLEOTIDE SEQUENCE [LARGE SCALE GENOMIC DNA]</scope>
    <source>
        <strain evidence="6">ATCC 26659 / Pp 5 / PN500</strain>
    </source>
</reference>
<evidence type="ECO:0000256" key="2">
    <source>
        <dbReference type="SAM" id="Phobius"/>
    </source>
</evidence>
<keyword evidence="2" id="KW-0472">Membrane</keyword>
<dbReference type="Pfam" id="PF23033">
    <property type="entry name" value="DUF7034"/>
    <property type="match status" value="3"/>
</dbReference>
<dbReference type="InterPro" id="IPR057709">
    <property type="entry name" value="DUF7949"/>
</dbReference>
<proteinExistence type="predicted"/>
<gene>
    <name evidence="5" type="ORF">PPL_11382</name>
</gene>
<feature type="region of interest" description="Disordered" evidence="1">
    <location>
        <begin position="949"/>
        <end position="991"/>
    </location>
</feature>
<dbReference type="EMBL" id="ADBJ01000056">
    <property type="protein sequence ID" value="EFA75306.1"/>
    <property type="molecule type" value="Genomic_DNA"/>
</dbReference>
<sequence>MSPIKLSDFTFYSAIQRTPLPYFQGASCPVSFSLVLNSPNTGEIIDPTTISVFSPPSSGFYATLNSISTYQVIISEVMITPSQPIFDLLLNFSDPTGHPHTYTLPGVQCLRNYHIFSGIKKIDPAGFNLVKMGKSVLFEGQNLIIASVEFGFDTLTTVSGSVKFNTMPFVFEETYFPPLGSNIVQDYQLLRYNFHDYITVERTESLFSNLYNESNSVYFSPFAKAAANQTHSTYLFTRSFYSSINPGELSTYILNSKSTSYSNSYYATYQPFITVGSSTFNYLVSEETNGFLTNVTSNIGIIVKPVLSVSLSPFSSDSFGFTVPYPSSYNSSTNQFTYNFVLPLYKYITNLETFSISPGLDVFPTFNYITNPAYKSMVLNNLSFRQTTWYQTIVRVNITAMTNCPTSSFAILNTRFGLAQMIYTSNSYSVYEYEFHPNSIEGYFFRVFDLCNNMFTFYSSLAYNANNPNDTLPELPPQTLLIFDTDFTYLEFSSNHFDLTLNSANVKLLFRLSPDKVRKDMEPAITIGTYSSKGLYSEELSAYVIDFTIKKNTAPGVIDYNLYFDVLGVSSQNLMSILGSNATLTVDNSIFDEIAPMITMVNSYPANNVSFGALPTMTIGWDITIFDSPTGFSSGVVNVISDLDLLPRTFKISLSDKISGSSTLGVYQIRFPLNSTCRTQTYTLANITLTDGNSKSYEQVNPLSGIYGTVFENETKITVNCPKLLIDDEAPKLISFSFSPNTIDVGSLSRTVLFSLFLQDNLGGSDISIRHLPVIHLISENGNFLEFTTNLTKIIQGPTPQYRYELAVEIPYGFGASQIFINIYGVVDNYNNYRSYSSLDLRGLSSPYFILRNHTVNQPIIESSTNLFKKGGSLTIYGKAFGVSNTSFISQIDYQDGNGFVNLDIDFHSGIVLQYKNRIKPITSNIVKFRVFGSNGIASNIFTIPIQDSDPQTTTTGAISTAGSTTTGGETTTGSTTSSPTTTPTTPPKCPGTPECNNNGQCINFICQCNQPWYGPSCSSKNIIVPIPPAYPEPTTGTNITESGSLITTSIEIIGIRELDDINNIVEQFNISNWNFTDQTAPTTNPKYFYSTQINQRSTILNVTIEYFKQSTNITFANQNLFIPQSTIKFTMNLNSYRFKQPTNTLQILMKAAIESDQSDVCSSSGFGSVNGSIQWIKLNVGDQSLYGRFLSDGMVDNTVTPIKNVIIDQDDIDSEQSKQSRSAIVGITIPSYSDSVDLDPDFSNLVDVGSSDTSDFICPKKGLSNGAIAGIVVGGVVFVAVSVGAVLLFMRKRKTKKEEKRVKKRLSELRQNNDKDFAIQRTPFPYIQDASCPIAFSLVLNDPNTGEIIDPTTITVFSPPSTNFRVSLNSVSTYQVIISDVIVTPGQPIFDLVLNLSDATGKPLTYTLPGVQCLQVDPAGFNLVRMGQAVLFQNSIIASVEFGFDTLPTTSGTVTLNTMPVVFEEVYFPPSGSNIIQDYQLLQYNLLDYITVERTESLISILSNFSISNFAPFVKVVANQTHSTYLYTRYLSGTVQAGQLSTYILNSKSTSYSNNYHTTYLPLITIGSSTFNYQVNEETNGFLTNVTSNIGIIVKPELYVVISGFGANSFQFTVPYPSSYNSSTNQFTYNFVLPLYKYITKLQVFSISPGLEVFPTFNYITNPAYKSMVLNNLSFRQTTWYQTIVRVNITAMINCPTSSFIFGHLKFGLAQMIFTSDSHSVYEYEFYLNSINGYNFRVLDLCNNMFTFYNSLAYNANNPNDTLPELPQTLLIFDTDFTYLEFSSNHFDLTLNSANVKLLFRLSPDKVRKDMEPAITIGTYSSKGLYSEELSAYVIDFTIKKNTAPGVIDYWLDFLVSGVSCENLMSILGSNATLTVDNSIFDEIAPMITMVNSYPANNVSFGALPTMTIGWDITIFDSPTGFSSGVVNVISDLDLLPRTFKISLSDKISGSSTLGVYQIRFPLNSTCRTQTYTLANITLTDGNSKLYEQVNPLSGIYGTVFENETKITLNCPKLLIDDEAPKLISFSFSPNTIDVGSLSRTVLFSLFLQDNLGGSDISIRHLPVIHLISENGNFLEFTTNLTKIIQGPTLQYRYDLAVEIPYGFGASQIFINIYGVVDNYNNYRSYSSIDLRDLSFPYFIIRNHTVNQPIIESSTNLFKKGGSLTIYGKAFGVSNTSFISQIDYQDGNGFVNLDIDFHSGIVLQYKNRIKPITSNIVKFRVFGSNGIASNIFTIPIQDSDPQTTTTGAISTAGSTTGGSTTGGETTTGSTTSSPTTTPTTPPKCPGTPECNNNGQCINSICQCYQPWYGPSCSSKIVIIPIPPAYPEPTTGTNITESGSLITTSIEIIGIRELDDINNIVEQFNISNWNFTDQTTPTTNPKYFYSTQINQRSTILNVTIEYFKQSTNITFANQNLFIPQSTIKFAMNLNSYRFKQPTNTLQILMKAAIESDQSDVCSSSGFGSVNGSIQWIKLNVGDQSLYGRFLSDGMVDNTVTPIKNVIIDQDDIDSEQSKQSRSAIVGITIPSYSDSVDLDPDFSNLVDVGSSDTSDFICPKKGLSNGAIAGIVVGGVVFVAVSVGAVLLFMRKRKTKKEEKRVKKRLSELRQNNDKDFSSQGEGTNKLFIFKTTVLLPAGGPSGITKFILDLDIASSSSVNKFQLYGFQCYEFDMNSFDIGFVGQPVLYDDVGKISVSFEMVSPLNQSITPVGGVLGNSFSCAGLSLVGGKYGNILFGMNSGYTNPLPSNISATLTFRGRTIVFNVTNIFPSSTRTSVVVSETFAPASGLTIQQDYQLANLQSNHFLTVSNPNSYFVVDITGTQYPFRRSKSNSTHTVYSQRNNYISMTVGFLKTYVLDKTSTLYSSSYGATYNLNSQYQNSKFVASPRFDSKSNTIFLNCTATTFFNYNVLYKYQILNSPGQFNLRAPYPSFNNVTGDGSFTYYFELPFYKNVTQQYPELIVFPAGLNTVSLMLLDKSIVFNIILNNVTFRQVSWSTVLVRMNVSSTNCPVDAFMIGQTPFNSSILVYGDHFNGVYEAEVYFPPLADAQITIYDGCNHQSVFPISLNYNPDKPTITLSNLPNLEYYVYPSNISYFSFLTNDIDLTATGDIVVTLQFKLKIPVKTLTPSITLANIAYEQFGAYDNSLNLYVINFNVSQNNPHGNIFYTLKFSPIFQLTVDILQSYMGNNATLRISKSNCDYINPMIVTLMAIPSNSNSFPTDSTTINIGWQMRITDPSGFAGGTVQVISDYDLNPRSFVITSFTNRKSGNEYDGTYEFTFPVTGKCRNQVFKIVNATFFDMNSPATEYTPFDPLTPIYGSAYEQQIKSYIYCNSFTMDATAPTLTNFNMTPSVIDVGRINREVTLNLTVLDTGGSDVSMKNPPVVQLTSENGNSLDVTTKYIGLTEGPSGYEYRFSAVQQLPFGFGFTKIFANVFGINDDFQNYRSYSPSDLDSLGFPYFITKTFSTIQPIIESSSRLTSNGVYLTIYGKSFGLNPNGFVSQINYNDGNGYQNLTSIFHSGVILQYNNLINPIDSNFVFFRVIKDNIASNELNITVYFEAPFTPETTTTTTTGSPTTTGGESTTGGETSSTTGSTTATPTSTPKPQTCLGTPECNNNGQCINLICQCNQPWYGPSCSSKTVIIPIPPAYPEPTTGTNITESGSLITTSIEIIGIRELDDINNIVEQFNISNWNFTDQTTPTTNPKYFYSTQINQRSTILNVTIEYFKQSTNITFANQNLFIPQSTIKFTMNLNSYRFKQPTNTLQILMKAAIESDQSDVCSSSGFGSVNGSIQWIKLNVGDQSLYGRFLSDGMVDNTVTPIKNAIIDQDDIDSEQNKQFRSAIVGITIPSYSDSVDLDPDFSNLIDVGSSDTSNVICSPKKGLSNGAIAGIVVGGVLFVSIIIGTTLFLVKRKELKEHDRKIQKRIEMNKRGL</sequence>
<dbReference type="Pfam" id="PF22933">
    <property type="entry name" value="ComC_SSD"/>
    <property type="match status" value="3"/>
</dbReference>
<feature type="region of interest" description="Disordered" evidence="1">
    <location>
        <begin position="2241"/>
        <end position="2286"/>
    </location>
</feature>
<feature type="compositionally biased region" description="Low complexity" evidence="1">
    <location>
        <begin position="3559"/>
        <end position="3596"/>
    </location>
</feature>
<organism evidence="5 6">
    <name type="scientific">Heterostelium pallidum (strain ATCC 26659 / Pp 5 / PN500)</name>
    <name type="common">Cellular slime mold</name>
    <name type="synonym">Polysphondylium pallidum</name>
    <dbReference type="NCBI Taxonomy" id="670386"/>
    <lineage>
        <taxon>Eukaryota</taxon>
        <taxon>Amoebozoa</taxon>
        <taxon>Evosea</taxon>
        <taxon>Eumycetozoa</taxon>
        <taxon>Dictyostelia</taxon>
        <taxon>Acytosteliales</taxon>
        <taxon>Acytosteliaceae</taxon>
        <taxon>Heterostelium</taxon>
    </lineage>
</organism>
<dbReference type="InterPro" id="IPR055462">
    <property type="entry name" value="DUF7034"/>
</dbReference>
<feature type="transmembrane region" description="Helical" evidence="2">
    <location>
        <begin position="1268"/>
        <end position="1291"/>
    </location>
</feature>
<dbReference type="InterPro" id="IPR055463">
    <property type="entry name" value="DUF7035"/>
</dbReference>
<feature type="domain" description="EGF-like" evidence="3 4">
    <location>
        <begin position="1007"/>
        <end position="1018"/>
    </location>
</feature>
<accession>D3BT89</accession>
<dbReference type="PROSITE" id="PS00022">
    <property type="entry name" value="EGF_1"/>
    <property type="match status" value="2"/>
</dbReference>
<comment type="caution">
    <text evidence="5">The sequence shown here is derived from an EMBL/GenBank/DDBJ whole genome shotgun (WGS) entry which is preliminary data.</text>
</comment>
<dbReference type="Proteomes" id="UP000001396">
    <property type="component" value="Unassembled WGS sequence"/>
</dbReference>
<feature type="domain" description="EGF-like" evidence="4">
    <location>
        <begin position="2302"/>
        <end position="2313"/>
    </location>
</feature>
<feature type="transmembrane region" description="Helical" evidence="2">
    <location>
        <begin position="2563"/>
        <end position="2586"/>
    </location>
</feature>
<keyword evidence="6" id="KW-1185">Reference proteome</keyword>
<feature type="region of interest" description="Disordered" evidence="1">
    <location>
        <begin position="3559"/>
        <end position="3600"/>
    </location>
</feature>
<feature type="domain" description="EGF-like" evidence="3 4">
    <location>
        <begin position="3620"/>
        <end position="3631"/>
    </location>
</feature>
<feature type="compositionally biased region" description="Low complexity" evidence="1">
    <location>
        <begin position="2244"/>
        <end position="2255"/>
    </location>
</feature>
<dbReference type="PANTHER" id="PTHR31378">
    <property type="entry name" value="EGF-LIKE DOMAIN-CONTAINING PROTEIN-RELATED-RELATED"/>
    <property type="match status" value="1"/>
</dbReference>
<evidence type="ECO:0000259" key="3">
    <source>
        <dbReference type="PROSITE" id="PS00022"/>
    </source>
</evidence>